<reference evidence="2" key="1">
    <citation type="journal article" date="2022" name="Int. J. Mol. Sci.">
        <title>Draft Genome of Tanacetum Coccineum: Genomic Comparison of Closely Related Tanacetum-Family Plants.</title>
        <authorList>
            <person name="Yamashiro T."/>
            <person name="Shiraishi A."/>
            <person name="Nakayama K."/>
            <person name="Satake H."/>
        </authorList>
    </citation>
    <scope>NUCLEOTIDE SEQUENCE</scope>
</reference>
<feature type="compositionally biased region" description="Acidic residues" evidence="1">
    <location>
        <begin position="158"/>
        <end position="180"/>
    </location>
</feature>
<feature type="compositionally biased region" description="Basic and acidic residues" evidence="1">
    <location>
        <begin position="550"/>
        <end position="573"/>
    </location>
</feature>
<reference evidence="2" key="2">
    <citation type="submission" date="2022-01" db="EMBL/GenBank/DDBJ databases">
        <authorList>
            <person name="Yamashiro T."/>
            <person name="Shiraishi A."/>
            <person name="Satake H."/>
            <person name="Nakayama K."/>
        </authorList>
    </citation>
    <scope>NUCLEOTIDE SEQUENCE</scope>
</reference>
<keyword evidence="2" id="KW-0378">Hydrolase</keyword>
<comment type="caution">
    <text evidence="2">The sequence shown here is derived from an EMBL/GenBank/DDBJ whole genome shotgun (WGS) entry which is preliminary data.</text>
</comment>
<proteinExistence type="predicted"/>
<protein>
    <submittedName>
        <fullName evidence="2">Ulp1 protease family, C-terminal catalytic domain-containing protein</fullName>
    </submittedName>
</protein>
<evidence type="ECO:0000313" key="3">
    <source>
        <dbReference type="Proteomes" id="UP001151760"/>
    </source>
</evidence>
<organism evidence="2 3">
    <name type="scientific">Tanacetum coccineum</name>
    <dbReference type="NCBI Taxonomy" id="301880"/>
    <lineage>
        <taxon>Eukaryota</taxon>
        <taxon>Viridiplantae</taxon>
        <taxon>Streptophyta</taxon>
        <taxon>Embryophyta</taxon>
        <taxon>Tracheophyta</taxon>
        <taxon>Spermatophyta</taxon>
        <taxon>Magnoliopsida</taxon>
        <taxon>eudicotyledons</taxon>
        <taxon>Gunneridae</taxon>
        <taxon>Pentapetalae</taxon>
        <taxon>asterids</taxon>
        <taxon>campanulids</taxon>
        <taxon>Asterales</taxon>
        <taxon>Asteraceae</taxon>
        <taxon>Asteroideae</taxon>
        <taxon>Anthemideae</taxon>
        <taxon>Anthemidinae</taxon>
        <taxon>Tanacetum</taxon>
    </lineage>
</organism>
<name>A0ABQ5AVU6_9ASTR</name>
<feature type="compositionally biased region" description="Acidic residues" evidence="1">
    <location>
        <begin position="115"/>
        <end position="151"/>
    </location>
</feature>
<feature type="region of interest" description="Disordered" evidence="1">
    <location>
        <begin position="25"/>
        <end position="185"/>
    </location>
</feature>
<dbReference type="Proteomes" id="UP001151760">
    <property type="component" value="Unassembled WGS sequence"/>
</dbReference>
<dbReference type="EMBL" id="BQNB010012689">
    <property type="protein sequence ID" value="GJT06690.1"/>
    <property type="molecule type" value="Genomic_DNA"/>
</dbReference>
<evidence type="ECO:0000256" key="1">
    <source>
        <dbReference type="SAM" id="MobiDB-lite"/>
    </source>
</evidence>
<gene>
    <name evidence="2" type="ORF">Tco_0841152</name>
</gene>
<dbReference type="GO" id="GO:0006508">
    <property type="term" value="P:proteolysis"/>
    <property type="evidence" value="ECO:0007669"/>
    <property type="project" value="UniProtKB-KW"/>
</dbReference>
<keyword evidence="2" id="KW-0645">Protease</keyword>
<evidence type="ECO:0000313" key="2">
    <source>
        <dbReference type="EMBL" id="GJT06690.1"/>
    </source>
</evidence>
<accession>A0ABQ5AVU6</accession>
<keyword evidence="3" id="KW-1185">Reference proteome</keyword>
<dbReference type="InterPro" id="IPR038765">
    <property type="entry name" value="Papain-like_cys_pep_sf"/>
</dbReference>
<dbReference type="Gene3D" id="3.40.395.10">
    <property type="entry name" value="Adenoviral Proteinase, Chain A"/>
    <property type="match status" value="1"/>
</dbReference>
<dbReference type="GO" id="GO:0008233">
    <property type="term" value="F:peptidase activity"/>
    <property type="evidence" value="ECO:0007669"/>
    <property type="project" value="UniProtKB-KW"/>
</dbReference>
<feature type="compositionally biased region" description="Basic and acidic residues" evidence="1">
    <location>
        <begin position="93"/>
        <end position="114"/>
    </location>
</feature>
<dbReference type="SUPFAM" id="SSF54001">
    <property type="entry name" value="Cysteine proteinases"/>
    <property type="match status" value="1"/>
</dbReference>
<feature type="region of interest" description="Disordered" evidence="1">
    <location>
        <begin position="199"/>
        <end position="219"/>
    </location>
</feature>
<feature type="region of interest" description="Disordered" evidence="1">
    <location>
        <begin position="550"/>
        <end position="580"/>
    </location>
</feature>
<sequence length="912" mass="104215">MGDYVVGGNWLTYATKRPLNITFKRKQNPLHAKPEVISKLKSPTKHAPKLEVKSKLKSPAKAKPSPPPRNPILRTDKHAPPPANLKPKAPKLKASDVTKSDQGDCSGSEERDGSGSEEEGDEEEDEKEGDEEEDKEKGDEEDDEEEGEDKEDAIVKDEEYEEEEEEKVSEEEEEEEEEEDIKDKRLGRKNERRILKPSFFKRQKPCEEDDKGGKKEGSKVVPSSFFHAIRDAKVSMKRFMEDIGFSAFHSVNIDTLPNRSKFVVKRLLIIKPYNFTLKQESSRREDDEFLTSYLFANVMVKKTHEGIGKSLVVRRIHEDTNIAELTGVIFISPCPAISHDPNTDSDIYNGSIAFLILLYLDSTKFDCVPIIRSRPAIKNWSTKNMRTRQDLEIEDEAFVKLEFYGEWSENETVEAEGFCEYASVLPHTDKKIICEMIEEKLSSISKEKAEVETLLRDANKEFLNDDNVKQLFEQYKGFFKETVLLEEANAQKAPQNVKPKPVVVNIKEAAEKPKPAENVKELAEKANELAEKSQKAPQNVKPKLAAVKTKEAVEKPKPAAENVKELAEKPKEPDGDDYQVGNIDWVGEVRETSLIEKPVKPVNSPYMCRRIDVTARCKRVEFVLGNSLFAMEGDKYETVFQSLGGYRELSSVRVNMETLAPTLWIDANVIDCWVALLNFEELALGYPTPTRHFFPTGCINQGIIKGTLTEEEQWKSFLDEIKAQFKYEPSSMSLSDFELVFFPIYASNHFYVVVFNIKNPKTMVILDNSDSGYMYASKYKEACDPLKKLFSRYLKEQNHSSHEAVAKMRPFIPKLKWRTSNNHVDCGRLRYKIATKIMLHQFNDVSNKMFDFAFTFETNNTEQARVSMIVDAIKNRNNRDPPKQVKETDTANVVVGVKEAVDQVKEKGRRKK</sequence>